<proteinExistence type="predicted"/>
<dbReference type="AlphaFoldDB" id="A0AAN8TSC6"/>
<evidence type="ECO:0000313" key="1">
    <source>
        <dbReference type="EMBL" id="KAK6793728.1"/>
    </source>
</evidence>
<keyword evidence="2" id="KW-1185">Reference proteome</keyword>
<comment type="caution">
    <text evidence="1">The sequence shown here is derived from an EMBL/GenBank/DDBJ whole genome shotgun (WGS) entry which is preliminary data.</text>
</comment>
<dbReference type="Proteomes" id="UP001371456">
    <property type="component" value="Unassembled WGS sequence"/>
</dbReference>
<dbReference type="EMBL" id="JBANQN010000003">
    <property type="protein sequence ID" value="KAK6793728.1"/>
    <property type="molecule type" value="Genomic_DNA"/>
</dbReference>
<sequence>MYPRAKVLITYCRKRKKFHLFQLVYQISWRMLRFRRAKQSPLTPTVLCLMNALFLRLKQGVVVSLLRLMILPLLQGVNKYIQDREY</sequence>
<name>A0AAN8TSC6_SOLBU</name>
<protein>
    <submittedName>
        <fullName evidence="1">Uncharacterized protein</fullName>
    </submittedName>
</protein>
<reference evidence="1 2" key="1">
    <citation type="submission" date="2024-02" db="EMBL/GenBank/DDBJ databases">
        <title>de novo genome assembly of Solanum bulbocastanum strain 11H21.</title>
        <authorList>
            <person name="Hosaka A.J."/>
        </authorList>
    </citation>
    <scope>NUCLEOTIDE SEQUENCE [LARGE SCALE GENOMIC DNA]</scope>
    <source>
        <tissue evidence="1">Young leaves</tissue>
    </source>
</reference>
<evidence type="ECO:0000313" key="2">
    <source>
        <dbReference type="Proteomes" id="UP001371456"/>
    </source>
</evidence>
<accession>A0AAN8TSC6</accession>
<organism evidence="1 2">
    <name type="scientific">Solanum bulbocastanum</name>
    <name type="common">Wild potato</name>
    <dbReference type="NCBI Taxonomy" id="147425"/>
    <lineage>
        <taxon>Eukaryota</taxon>
        <taxon>Viridiplantae</taxon>
        <taxon>Streptophyta</taxon>
        <taxon>Embryophyta</taxon>
        <taxon>Tracheophyta</taxon>
        <taxon>Spermatophyta</taxon>
        <taxon>Magnoliopsida</taxon>
        <taxon>eudicotyledons</taxon>
        <taxon>Gunneridae</taxon>
        <taxon>Pentapetalae</taxon>
        <taxon>asterids</taxon>
        <taxon>lamiids</taxon>
        <taxon>Solanales</taxon>
        <taxon>Solanaceae</taxon>
        <taxon>Solanoideae</taxon>
        <taxon>Solaneae</taxon>
        <taxon>Solanum</taxon>
    </lineage>
</organism>
<gene>
    <name evidence="1" type="ORF">RDI58_007181</name>
</gene>